<proteinExistence type="predicted"/>
<gene>
    <name evidence="1" type="ORF">NA56DRAFT_702438</name>
</gene>
<evidence type="ECO:0000313" key="2">
    <source>
        <dbReference type="Proteomes" id="UP000235672"/>
    </source>
</evidence>
<dbReference type="AlphaFoldDB" id="A0A2J6Q8R5"/>
<protein>
    <submittedName>
        <fullName evidence="1">Uncharacterized protein</fullName>
    </submittedName>
</protein>
<organism evidence="1 2">
    <name type="scientific">Hyaloscypha hepaticicola</name>
    <dbReference type="NCBI Taxonomy" id="2082293"/>
    <lineage>
        <taxon>Eukaryota</taxon>
        <taxon>Fungi</taxon>
        <taxon>Dikarya</taxon>
        <taxon>Ascomycota</taxon>
        <taxon>Pezizomycotina</taxon>
        <taxon>Leotiomycetes</taxon>
        <taxon>Helotiales</taxon>
        <taxon>Hyaloscyphaceae</taxon>
        <taxon>Hyaloscypha</taxon>
    </lineage>
</organism>
<accession>A0A2J6Q8R5</accession>
<sequence length="316" mass="34683">MTEPRPSLAQFDKQLRSICKPPLPPYLRGPNSKGTRILSGFRTGPRSLDPGPGLACGHALDDSAISPQTLQYLGLLGYTQREWTTTQRVRLRQLASHALSLTRLCRRQDLGEEIDSGVDGHYCQVLTADRGQGPRFMENVGGVGKICGEFGVWHALRVTLHSTSLAWWLDVLEPTTFLLPSFLAQVQFHQMGRENTQRSQPTPVPTISAPHMSGWATLATLQPLPANDPWTMGAAATSIPPSPNLKSPPCHIVPRSASPVTPIQSFLPHGQAKRTMIYIHDSLLGAEGVWRTLETRPEETRGDFVPTLGLPGPWSK</sequence>
<dbReference type="EMBL" id="KZ613477">
    <property type="protein sequence ID" value="PMD22651.1"/>
    <property type="molecule type" value="Genomic_DNA"/>
</dbReference>
<keyword evidence="2" id="KW-1185">Reference proteome</keyword>
<dbReference type="Proteomes" id="UP000235672">
    <property type="component" value="Unassembled WGS sequence"/>
</dbReference>
<name>A0A2J6Q8R5_9HELO</name>
<reference evidence="1 2" key="1">
    <citation type="submission" date="2016-05" db="EMBL/GenBank/DDBJ databases">
        <title>A degradative enzymes factory behind the ericoid mycorrhizal symbiosis.</title>
        <authorList>
            <consortium name="DOE Joint Genome Institute"/>
            <person name="Martino E."/>
            <person name="Morin E."/>
            <person name="Grelet G."/>
            <person name="Kuo A."/>
            <person name="Kohler A."/>
            <person name="Daghino S."/>
            <person name="Barry K."/>
            <person name="Choi C."/>
            <person name="Cichocki N."/>
            <person name="Clum A."/>
            <person name="Copeland A."/>
            <person name="Hainaut M."/>
            <person name="Haridas S."/>
            <person name="Labutti K."/>
            <person name="Lindquist E."/>
            <person name="Lipzen A."/>
            <person name="Khouja H.-R."/>
            <person name="Murat C."/>
            <person name="Ohm R."/>
            <person name="Olson A."/>
            <person name="Spatafora J."/>
            <person name="Veneault-Fourrey C."/>
            <person name="Henrissat B."/>
            <person name="Grigoriev I."/>
            <person name="Martin F."/>
            <person name="Perotto S."/>
        </authorList>
    </citation>
    <scope>NUCLEOTIDE SEQUENCE [LARGE SCALE GENOMIC DNA]</scope>
    <source>
        <strain evidence="1 2">UAMH 7357</strain>
    </source>
</reference>
<evidence type="ECO:0000313" key="1">
    <source>
        <dbReference type="EMBL" id="PMD22651.1"/>
    </source>
</evidence>